<evidence type="ECO:0000313" key="2">
    <source>
        <dbReference type="EMBL" id="OSD00595.1"/>
    </source>
</evidence>
<name>A0A1Y2IHI2_TRAC3</name>
<reference evidence="2 3" key="1">
    <citation type="journal article" date="2015" name="Biotechnol. Biofuels">
        <title>Enhanced degradation of softwood versus hardwood by the white-rot fungus Pycnoporus coccineus.</title>
        <authorList>
            <person name="Couturier M."/>
            <person name="Navarro D."/>
            <person name="Chevret D."/>
            <person name="Henrissat B."/>
            <person name="Piumi F."/>
            <person name="Ruiz-Duenas F.J."/>
            <person name="Martinez A.T."/>
            <person name="Grigoriev I.V."/>
            <person name="Riley R."/>
            <person name="Lipzen A."/>
            <person name="Berrin J.G."/>
            <person name="Master E.R."/>
            <person name="Rosso M.N."/>
        </authorList>
    </citation>
    <scope>NUCLEOTIDE SEQUENCE [LARGE SCALE GENOMIC DNA]</scope>
    <source>
        <strain evidence="2 3">BRFM310</strain>
    </source>
</reference>
<evidence type="ECO:0000313" key="3">
    <source>
        <dbReference type="Proteomes" id="UP000193067"/>
    </source>
</evidence>
<evidence type="ECO:0000256" key="1">
    <source>
        <dbReference type="SAM" id="MobiDB-lite"/>
    </source>
</evidence>
<accession>A0A1Y2IHI2</accession>
<feature type="region of interest" description="Disordered" evidence="1">
    <location>
        <begin position="44"/>
        <end position="72"/>
    </location>
</feature>
<dbReference type="EMBL" id="KZ084117">
    <property type="protein sequence ID" value="OSD00595.1"/>
    <property type="molecule type" value="Genomic_DNA"/>
</dbReference>
<proteinExistence type="predicted"/>
<organism evidence="2 3">
    <name type="scientific">Trametes coccinea (strain BRFM310)</name>
    <name type="common">Pycnoporus coccineus</name>
    <dbReference type="NCBI Taxonomy" id="1353009"/>
    <lineage>
        <taxon>Eukaryota</taxon>
        <taxon>Fungi</taxon>
        <taxon>Dikarya</taxon>
        <taxon>Basidiomycota</taxon>
        <taxon>Agaricomycotina</taxon>
        <taxon>Agaricomycetes</taxon>
        <taxon>Polyporales</taxon>
        <taxon>Polyporaceae</taxon>
        <taxon>Trametes</taxon>
    </lineage>
</organism>
<keyword evidence="3" id="KW-1185">Reference proteome</keyword>
<dbReference type="AlphaFoldDB" id="A0A1Y2IHI2"/>
<protein>
    <submittedName>
        <fullName evidence="2">Uncharacterized protein</fullName>
    </submittedName>
</protein>
<gene>
    <name evidence="2" type="ORF">PYCCODRAFT_1437183</name>
</gene>
<dbReference type="Proteomes" id="UP000193067">
    <property type="component" value="Unassembled WGS sequence"/>
</dbReference>
<sequence length="72" mass="7828">MVAPVVMRWFLARRSGRHARVRTIPSAIASIVLAPACRALAKLRDRPDDAPSKPTASRGWSPPAASRCSYLS</sequence>